<dbReference type="Pfam" id="PF07969">
    <property type="entry name" value="Amidohydro_3"/>
    <property type="match status" value="1"/>
</dbReference>
<dbReference type="Gene3D" id="2.30.40.10">
    <property type="entry name" value="Urease, subunit C, domain 1"/>
    <property type="match status" value="1"/>
</dbReference>
<organism evidence="2 3">
    <name type="scientific">Metallococcus carri</name>
    <dbReference type="NCBI Taxonomy" id="1656884"/>
    <lineage>
        <taxon>Bacteria</taxon>
        <taxon>Bacillati</taxon>
        <taxon>Actinomycetota</taxon>
        <taxon>Actinomycetes</taxon>
        <taxon>Micrococcales</taxon>
        <taxon>Dermacoccaceae</taxon>
        <taxon>Metallococcus</taxon>
    </lineage>
</organism>
<accession>A0A967AZU2</accession>
<dbReference type="CDD" id="cd01300">
    <property type="entry name" value="YtcJ_like"/>
    <property type="match status" value="1"/>
</dbReference>
<gene>
    <name evidence="2" type="ORF">G9U51_03485</name>
</gene>
<dbReference type="Proteomes" id="UP000744769">
    <property type="component" value="Unassembled WGS sequence"/>
</dbReference>
<proteinExistence type="predicted"/>
<feature type="domain" description="Amidohydrolase 3" evidence="1">
    <location>
        <begin position="54"/>
        <end position="525"/>
    </location>
</feature>
<evidence type="ECO:0000259" key="1">
    <source>
        <dbReference type="Pfam" id="PF07969"/>
    </source>
</evidence>
<dbReference type="PANTHER" id="PTHR22642">
    <property type="entry name" value="IMIDAZOLONEPROPIONASE"/>
    <property type="match status" value="1"/>
</dbReference>
<sequence>MTSAVTQLLVPDLVHTADPDHPHAEAVLVRGGTIAAVGSVADLTGPGIREQRLPGRTIVPGLIESHVHPIYTGLTNDWADCRSPQNADIADVLDRLRAAAEGTTGWVRGWGYDDTLLAEDRHPTRAELDTVSRERPVIVQHISGHFVVANTAALDAAGITETTVAQDDPRFPRDDDGRLTGLGWEIEGVSAILDVVPQATDAEVDAALLRALRLARSRGITTLNDLGLGLFAGPAERAAYERLVDQLPVTVVAYLRGDLALAAIERGEDPFGPIGQRARVAGAKFWTDGSIQGLSAALQMPYACAPDHTGDLLIPQEELDRIAETIHRAGGQIAMHANGDAAVHAATQALVGTRAVDERPVRHRIEHCQVTSDTDLRAIRDAGLAVSFFINHVYYWGDRHRDRFLGPQRAAAMDGLAAADALGMRFGLHSDCPITPMDPLRTMRTAATRRTSGGTVLGPDERISPERALRAMTTDSAYLTHDETRVGMLRPGMRADLVVLDAPLETLADESAPVPGVEQVMVAGRFED</sequence>
<dbReference type="RefSeq" id="WP_166193218.1">
    <property type="nucleotide sequence ID" value="NZ_JAAOIV010000002.1"/>
</dbReference>
<dbReference type="EMBL" id="JAAOIV010000002">
    <property type="protein sequence ID" value="NHN54845.1"/>
    <property type="molecule type" value="Genomic_DNA"/>
</dbReference>
<keyword evidence="3" id="KW-1185">Reference proteome</keyword>
<comment type="caution">
    <text evidence="2">The sequence shown here is derived from an EMBL/GenBank/DDBJ whole genome shotgun (WGS) entry which is preliminary data.</text>
</comment>
<dbReference type="PANTHER" id="PTHR22642:SF2">
    <property type="entry name" value="PROTEIN LONG AFTER FAR-RED 3"/>
    <property type="match status" value="1"/>
</dbReference>
<dbReference type="InterPro" id="IPR033932">
    <property type="entry name" value="YtcJ-like"/>
</dbReference>
<dbReference type="InterPro" id="IPR011059">
    <property type="entry name" value="Metal-dep_hydrolase_composite"/>
</dbReference>
<evidence type="ECO:0000313" key="3">
    <source>
        <dbReference type="Proteomes" id="UP000744769"/>
    </source>
</evidence>
<evidence type="ECO:0000313" key="2">
    <source>
        <dbReference type="EMBL" id="NHN54845.1"/>
    </source>
</evidence>
<dbReference type="Gene3D" id="3.20.20.140">
    <property type="entry name" value="Metal-dependent hydrolases"/>
    <property type="match status" value="1"/>
</dbReference>
<dbReference type="InterPro" id="IPR013108">
    <property type="entry name" value="Amidohydro_3"/>
</dbReference>
<dbReference type="AlphaFoldDB" id="A0A967AZU2"/>
<dbReference type="Gene3D" id="3.10.310.70">
    <property type="match status" value="1"/>
</dbReference>
<dbReference type="SUPFAM" id="SSF51556">
    <property type="entry name" value="Metallo-dependent hydrolases"/>
    <property type="match status" value="1"/>
</dbReference>
<dbReference type="GO" id="GO:0016810">
    <property type="term" value="F:hydrolase activity, acting on carbon-nitrogen (but not peptide) bonds"/>
    <property type="evidence" value="ECO:0007669"/>
    <property type="project" value="InterPro"/>
</dbReference>
<name>A0A967AZU2_9MICO</name>
<dbReference type="InterPro" id="IPR032466">
    <property type="entry name" value="Metal_Hydrolase"/>
</dbReference>
<dbReference type="SUPFAM" id="SSF51338">
    <property type="entry name" value="Composite domain of metallo-dependent hydrolases"/>
    <property type="match status" value="1"/>
</dbReference>
<reference evidence="2" key="1">
    <citation type="submission" date="2020-03" db="EMBL/GenBank/DDBJ databases">
        <title>Draft sequencing of Calidifontibacter sp. DB0510.</title>
        <authorList>
            <person name="Kim D.-U."/>
        </authorList>
    </citation>
    <scope>NUCLEOTIDE SEQUENCE</scope>
    <source>
        <strain evidence="2">DB0510</strain>
    </source>
</reference>
<protein>
    <submittedName>
        <fullName evidence="2">Amidohydrolase</fullName>
    </submittedName>
</protein>